<reference evidence="3" key="1">
    <citation type="submission" date="2019-08" db="EMBL/GenBank/DDBJ databases">
        <title>The genome of the North American firefly Photinus pyralis.</title>
        <authorList>
            <consortium name="Photinus pyralis genome working group"/>
            <person name="Fallon T.R."/>
            <person name="Sander Lower S.E."/>
            <person name="Weng J.-K."/>
        </authorList>
    </citation>
    <scope>NUCLEOTIDE SEQUENCE</scope>
    <source>
        <strain evidence="3">TRF0915ILg1</strain>
        <tissue evidence="3">Whole body</tissue>
    </source>
</reference>
<keyword evidence="1" id="KW-1133">Transmembrane helix</keyword>
<evidence type="ECO:0000256" key="1">
    <source>
        <dbReference type="SAM" id="Phobius"/>
    </source>
</evidence>
<proteinExistence type="predicted"/>
<accession>A0A8K0G0Z6</accession>
<keyword evidence="1" id="KW-0472">Membrane</keyword>
<dbReference type="AlphaFoldDB" id="A0A8K0G0Z6"/>
<feature type="chain" id="PRO_5035432808" evidence="2">
    <location>
        <begin position="23"/>
        <end position="252"/>
    </location>
</feature>
<name>A0A8K0G0Z6_IGNLU</name>
<keyword evidence="4" id="KW-1185">Reference proteome</keyword>
<protein>
    <submittedName>
        <fullName evidence="3">Uncharacterized protein</fullName>
    </submittedName>
</protein>
<gene>
    <name evidence="3" type="ORF">ILUMI_24426</name>
</gene>
<organism evidence="3 4">
    <name type="scientific">Ignelater luminosus</name>
    <name type="common">Cucubano</name>
    <name type="synonym">Pyrophorus luminosus</name>
    <dbReference type="NCBI Taxonomy" id="2038154"/>
    <lineage>
        <taxon>Eukaryota</taxon>
        <taxon>Metazoa</taxon>
        <taxon>Ecdysozoa</taxon>
        <taxon>Arthropoda</taxon>
        <taxon>Hexapoda</taxon>
        <taxon>Insecta</taxon>
        <taxon>Pterygota</taxon>
        <taxon>Neoptera</taxon>
        <taxon>Endopterygota</taxon>
        <taxon>Coleoptera</taxon>
        <taxon>Polyphaga</taxon>
        <taxon>Elateriformia</taxon>
        <taxon>Elateroidea</taxon>
        <taxon>Elateridae</taxon>
        <taxon>Agrypninae</taxon>
        <taxon>Pyrophorini</taxon>
        <taxon>Ignelater</taxon>
    </lineage>
</organism>
<keyword evidence="2" id="KW-0732">Signal</keyword>
<dbReference type="EMBL" id="VTPC01090703">
    <property type="protein sequence ID" value="KAF2881729.1"/>
    <property type="molecule type" value="Genomic_DNA"/>
</dbReference>
<comment type="caution">
    <text evidence="3">The sequence shown here is derived from an EMBL/GenBank/DDBJ whole genome shotgun (WGS) entry which is preliminary data.</text>
</comment>
<dbReference type="OrthoDB" id="10071013at2759"/>
<dbReference type="Proteomes" id="UP000801492">
    <property type="component" value="Unassembled WGS sequence"/>
</dbReference>
<feature type="signal peptide" evidence="2">
    <location>
        <begin position="1"/>
        <end position="22"/>
    </location>
</feature>
<evidence type="ECO:0000313" key="3">
    <source>
        <dbReference type="EMBL" id="KAF2881729.1"/>
    </source>
</evidence>
<feature type="transmembrane region" description="Helical" evidence="1">
    <location>
        <begin position="205"/>
        <end position="227"/>
    </location>
</feature>
<evidence type="ECO:0000313" key="4">
    <source>
        <dbReference type="Proteomes" id="UP000801492"/>
    </source>
</evidence>
<keyword evidence="1" id="KW-0812">Transmembrane</keyword>
<evidence type="ECO:0000256" key="2">
    <source>
        <dbReference type="SAM" id="SignalP"/>
    </source>
</evidence>
<sequence>MYVFDKILVIAFVLQTITFITSTSVENDLHHLTSNNQTNTTIKNGTTVNSNNHDVLPKDQAILTEGGGKVNPAGTVPKSHNRENAVNETIVNSTRNILPISTSTQKTDLHVNSSTVAPLSIPDLEKSFISSNKTSDHKKISARKGVNFTDIELKKPIITTASEEEPYAPSHFQSSPKINSSAAQSIPKVPNLEMLSGSSQNTQKYVVPIVIVILSVPFVAILISILYKRGAEWWKYRHYRRMDFLINGMYDN</sequence>